<proteinExistence type="predicted"/>
<gene>
    <name evidence="1" type="ORF">SDC9_209452</name>
</gene>
<protein>
    <submittedName>
        <fullName evidence="1">Uncharacterized protein</fullName>
    </submittedName>
</protein>
<name>A0A645JF47_9ZZZZ</name>
<reference evidence="1" key="1">
    <citation type="submission" date="2019-08" db="EMBL/GenBank/DDBJ databases">
        <authorList>
            <person name="Kucharzyk K."/>
            <person name="Murdoch R.W."/>
            <person name="Higgins S."/>
            <person name="Loffler F."/>
        </authorList>
    </citation>
    <scope>NUCLEOTIDE SEQUENCE</scope>
</reference>
<comment type="caution">
    <text evidence="1">The sequence shown here is derived from an EMBL/GenBank/DDBJ whole genome shotgun (WGS) entry which is preliminary data.</text>
</comment>
<dbReference type="AlphaFoldDB" id="A0A645JF47"/>
<evidence type="ECO:0000313" key="1">
    <source>
        <dbReference type="EMBL" id="MPN61710.1"/>
    </source>
</evidence>
<dbReference type="EMBL" id="VSSQ01138700">
    <property type="protein sequence ID" value="MPN61710.1"/>
    <property type="molecule type" value="Genomic_DNA"/>
</dbReference>
<accession>A0A645JF47</accession>
<sequence>MKTCAVAVRSVLRDGLEHPSGYQTARAGLATFTAVKLYRDGLDGRYKRLRRFPLLSNGCAIREGGRRQRGGAALARRPLAQGCASCIDCAPN</sequence>
<organism evidence="1">
    <name type="scientific">bioreactor metagenome</name>
    <dbReference type="NCBI Taxonomy" id="1076179"/>
    <lineage>
        <taxon>unclassified sequences</taxon>
        <taxon>metagenomes</taxon>
        <taxon>ecological metagenomes</taxon>
    </lineage>
</organism>